<dbReference type="RefSeq" id="WP_188355692.1">
    <property type="nucleotide sequence ID" value="NZ_BMDH01000006.1"/>
</dbReference>
<evidence type="ECO:0000313" key="2">
    <source>
        <dbReference type="Proteomes" id="UP000619536"/>
    </source>
</evidence>
<sequence length="69" mass="8069">MNQEERYEAMSDYFVEHTPQLGEHVVALPHRQIEVSDLDDIFAGRPLAEQPRYDTAKQENTVRVGVERR</sequence>
<accession>A0A8J3AQY8</accession>
<dbReference type="EMBL" id="BMDH01000006">
    <property type="protein sequence ID" value="GGI15302.1"/>
    <property type="molecule type" value="Genomic_DNA"/>
</dbReference>
<proteinExistence type="predicted"/>
<evidence type="ECO:0000313" key="1">
    <source>
        <dbReference type="EMBL" id="GGI15302.1"/>
    </source>
</evidence>
<protein>
    <submittedName>
        <fullName evidence="1">Uncharacterized protein</fullName>
    </submittedName>
</protein>
<dbReference type="AlphaFoldDB" id="A0A8J3AQY8"/>
<organism evidence="1 2">
    <name type="scientific">Galliscardovia ingluviei</name>
    <dbReference type="NCBI Taxonomy" id="1769422"/>
    <lineage>
        <taxon>Bacteria</taxon>
        <taxon>Bacillati</taxon>
        <taxon>Actinomycetota</taxon>
        <taxon>Actinomycetes</taxon>
        <taxon>Bifidobacteriales</taxon>
        <taxon>Bifidobacteriaceae</taxon>
        <taxon>Galliscardovia</taxon>
    </lineage>
</organism>
<reference evidence="1" key="2">
    <citation type="submission" date="2020-09" db="EMBL/GenBank/DDBJ databases">
        <authorList>
            <person name="Sun Q."/>
            <person name="Sedlacek I."/>
        </authorList>
    </citation>
    <scope>NUCLEOTIDE SEQUENCE</scope>
    <source>
        <strain evidence="1">CCM 8606</strain>
    </source>
</reference>
<name>A0A8J3AQY8_9BIFI</name>
<gene>
    <name evidence="1" type="ORF">GCM10007377_15220</name>
</gene>
<reference evidence="1" key="1">
    <citation type="journal article" date="2014" name="Int. J. Syst. Evol. Microbiol.">
        <title>Complete genome sequence of Corynebacterium casei LMG S-19264T (=DSM 44701T), isolated from a smear-ripened cheese.</title>
        <authorList>
            <consortium name="US DOE Joint Genome Institute (JGI-PGF)"/>
            <person name="Walter F."/>
            <person name="Albersmeier A."/>
            <person name="Kalinowski J."/>
            <person name="Ruckert C."/>
        </authorList>
    </citation>
    <scope>NUCLEOTIDE SEQUENCE</scope>
    <source>
        <strain evidence="1">CCM 8606</strain>
    </source>
</reference>
<keyword evidence="2" id="KW-1185">Reference proteome</keyword>
<dbReference type="Proteomes" id="UP000619536">
    <property type="component" value="Unassembled WGS sequence"/>
</dbReference>
<comment type="caution">
    <text evidence="1">The sequence shown here is derived from an EMBL/GenBank/DDBJ whole genome shotgun (WGS) entry which is preliminary data.</text>
</comment>